<organism evidence="2">
    <name type="scientific">Fusarium oxysporum f. sp. vasinfectum 25433</name>
    <dbReference type="NCBI Taxonomy" id="1089449"/>
    <lineage>
        <taxon>Eukaryota</taxon>
        <taxon>Fungi</taxon>
        <taxon>Dikarya</taxon>
        <taxon>Ascomycota</taxon>
        <taxon>Pezizomycotina</taxon>
        <taxon>Sordariomycetes</taxon>
        <taxon>Hypocreomycetidae</taxon>
        <taxon>Hypocreales</taxon>
        <taxon>Nectriaceae</taxon>
        <taxon>Fusarium</taxon>
        <taxon>Fusarium oxysporum species complex</taxon>
    </lineage>
</organism>
<evidence type="ECO:0000313" key="2">
    <source>
        <dbReference type="EMBL" id="EXM13615.1"/>
    </source>
</evidence>
<gene>
    <name evidence="2" type="ORF">FOTG_17938</name>
</gene>
<dbReference type="AlphaFoldDB" id="X0LYS5"/>
<reference evidence="2" key="1">
    <citation type="submission" date="2011-11" db="EMBL/GenBank/DDBJ databases">
        <title>The Genome Sequence of Fusarium oxysporum Cotton.</title>
        <authorList>
            <consortium name="The Broad Institute Genome Sequencing Platform"/>
            <person name="Ma L.-J."/>
            <person name="Gale L.R."/>
            <person name="Schwartz D.C."/>
            <person name="Zhou S."/>
            <person name="Corby-Kistler H."/>
            <person name="Young S.K."/>
            <person name="Zeng Q."/>
            <person name="Gargeya S."/>
            <person name="Fitzgerald M."/>
            <person name="Haas B."/>
            <person name="Abouelleil A."/>
            <person name="Alvarado L."/>
            <person name="Arachchi H.M."/>
            <person name="Berlin A."/>
            <person name="Brown A."/>
            <person name="Chapman S.B."/>
            <person name="Chen Z."/>
            <person name="Dunbar C."/>
            <person name="Freedman E."/>
            <person name="Gearin G."/>
            <person name="Goldberg J."/>
            <person name="Griggs A."/>
            <person name="Gujja S."/>
            <person name="Heiman D."/>
            <person name="Howarth C."/>
            <person name="Larson L."/>
            <person name="Lui A."/>
            <person name="MacDonald P.J.P."/>
            <person name="Montmayeur A."/>
            <person name="Murphy C."/>
            <person name="Neiman D."/>
            <person name="Pearson M."/>
            <person name="Priest M."/>
            <person name="Roberts A."/>
            <person name="Saif S."/>
            <person name="Shea T."/>
            <person name="Shenoy N."/>
            <person name="Sisk P."/>
            <person name="Stolte C."/>
            <person name="Sykes S."/>
            <person name="Wortman J."/>
            <person name="Nusbaum C."/>
            <person name="Birren B."/>
        </authorList>
    </citation>
    <scope>NUCLEOTIDE SEQUENCE [LARGE SCALE GENOMIC DNA]</scope>
    <source>
        <strain evidence="2">25433</strain>
    </source>
</reference>
<reference evidence="2" key="2">
    <citation type="submission" date="2012-05" db="EMBL/GenBank/DDBJ databases">
        <title>The Genome Annotation of Fusarium oxysporum Cotton.</title>
        <authorList>
            <consortium name="The Broad Institute Genomics Platform"/>
            <person name="Ma L.-J."/>
            <person name="Corby-Kistler H."/>
            <person name="Broz K."/>
            <person name="Gale L.R."/>
            <person name="Jonkers W."/>
            <person name="O'Donnell K."/>
            <person name="Ploetz R."/>
            <person name="Steinberg C."/>
            <person name="Schwartz D.C."/>
            <person name="VanEtten H."/>
            <person name="Zhou S."/>
            <person name="Young S.K."/>
            <person name="Zeng Q."/>
            <person name="Gargeya S."/>
            <person name="Fitzgerald M."/>
            <person name="Abouelleil A."/>
            <person name="Alvarado L."/>
            <person name="Chapman S.B."/>
            <person name="Gainer-Dewar J."/>
            <person name="Goldberg J."/>
            <person name="Griggs A."/>
            <person name="Gujja S."/>
            <person name="Hansen M."/>
            <person name="Howarth C."/>
            <person name="Imamovic A."/>
            <person name="Ireland A."/>
            <person name="Larimer J."/>
            <person name="McCowan C."/>
            <person name="Murphy C."/>
            <person name="Pearson M."/>
            <person name="Poon T.W."/>
            <person name="Priest M."/>
            <person name="Roberts A."/>
            <person name="Saif S."/>
            <person name="Shea T."/>
            <person name="Sykes S."/>
            <person name="Wortman J."/>
            <person name="Nusbaum C."/>
            <person name="Birren B."/>
        </authorList>
    </citation>
    <scope>NUCLEOTIDE SEQUENCE</scope>
    <source>
        <strain evidence="2">25433</strain>
    </source>
</reference>
<keyword evidence="1" id="KW-0539">Nucleus</keyword>
<sequence length="52" mass="5992">MGRLATVLHEVWLQNDNLLDVSTPGSTTSEAGQLYIHWREVMQSKGWDFLFI</sequence>
<dbReference type="Pfam" id="PF11951">
    <property type="entry name" value="Fungal_trans_2"/>
    <property type="match status" value="1"/>
</dbReference>
<dbReference type="EMBL" id="JH658130">
    <property type="protein sequence ID" value="EXM13615.1"/>
    <property type="molecule type" value="Genomic_DNA"/>
</dbReference>
<dbReference type="OrthoDB" id="5294180at2759"/>
<proteinExistence type="predicted"/>
<dbReference type="InterPro" id="IPR021858">
    <property type="entry name" value="Fun_TF"/>
</dbReference>
<dbReference type="Proteomes" id="UP000030701">
    <property type="component" value="Unassembled WGS sequence"/>
</dbReference>
<dbReference type="HOGENOM" id="CLU_3087288_0_0_1"/>
<accession>X0LYS5</accession>
<name>X0LYS5_FUSOX</name>
<evidence type="ECO:0000256" key="1">
    <source>
        <dbReference type="ARBA" id="ARBA00023242"/>
    </source>
</evidence>
<protein>
    <submittedName>
        <fullName evidence="2">Uncharacterized protein</fullName>
    </submittedName>
</protein>